<dbReference type="PANTHER" id="PTHR33976">
    <property type="entry name" value="OS07G0645000 PROTEIN"/>
    <property type="match status" value="1"/>
</dbReference>
<dbReference type="OrthoDB" id="753138at2759"/>
<feature type="signal peptide" evidence="2">
    <location>
        <begin position="1"/>
        <end position="26"/>
    </location>
</feature>
<organism evidence="4 5">
    <name type="scientific">Thalictrum thalictroides</name>
    <name type="common">Rue-anemone</name>
    <name type="synonym">Anemone thalictroides</name>
    <dbReference type="NCBI Taxonomy" id="46969"/>
    <lineage>
        <taxon>Eukaryota</taxon>
        <taxon>Viridiplantae</taxon>
        <taxon>Streptophyta</taxon>
        <taxon>Embryophyta</taxon>
        <taxon>Tracheophyta</taxon>
        <taxon>Spermatophyta</taxon>
        <taxon>Magnoliopsida</taxon>
        <taxon>Ranunculales</taxon>
        <taxon>Ranunculaceae</taxon>
        <taxon>Thalictroideae</taxon>
        <taxon>Thalictrum</taxon>
    </lineage>
</organism>
<proteinExistence type="predicted"/>
<keyword evidence="2" id="KW-0732">Signal</keyword>
<dbReference type="EMBL" id="JABWDY010037947">
    <property type="protein sequence ID" value="KAF5180045.1"/>
    <property type="molecule type" value="Genomic_DNA"/>
</dbReference>
<accession>A0A7J6V776</accession>
<evidence type="ECO:0000256" key="2">
    <source>
        <dbReference type="SAM" id="SignalP"/>
    </source>
</evidence>
<dbReference type="InterPro" id="IPR045285">
    <property type="entry name" value="At5g19230-like"/>
</dbReference>
<reference evidence="4 5" key="1">
    <citation type="submission" date="2020-06" db="EMBL/GenBank/DDBJ databases">
        <title>Transcriptomic and genomic resources for Thalictrum thalictroides and T. hernandezii: Facilitating candidate gene discovery in an emerging model plant lineage.</title>
        <authorList>
            <person name="Arias T."/>
            <person name="Riano-Pachon D.M."/>
            <person name="Di Stilio V.S."/>
        </authorList>
    </citation>
    <scope>NUCLEOTIDE SEQUENCE [LARGE SCALE GENOMIC DNA]</scope>
    <source>
        <strain evidence="5">cv. WT478/WT964</strain>
        <tissue evidence="4">Leaves</tissue>
    </source>
</reference>
<evidence type="ECO:0000259" key="3">
    <source>
        <dbReference type="Pfam" id="PF25884"/>
    </source>
</evidence>
<keyword evidence="1" id="KW-0812">Transmembrane</keyword>
<dbReference type="Proteomes" id="UP000554482">
    <property type="component" value="Unassembled WGS sequence"/>
</dbReference>
<dbReference type="AlphaFoldDB" id="A0A7J6V776"/>
<evidence type="ECO:0000313" key="5">
    <source>
        <dbReference type="Proteomes" id="UP000554482"/>
    </source>
</evidence>
<dbReference type="PANTHER" id="PTHR33976:SF8">
    <property type="entry name" value="OS07G0645000 PROTEIN"/>
    <property type="match status" value="1"/>
</dbReference>
<evidence type="ECO:0000313" key="4">
    <source>
        <dbReference type="EMBL" id="KAF5180045.1"/>
    </source>
</evidence>
<keyword evidence="5" id="KW-1185">Reference proteome</keyword>
<sequence length="196" mass="21735">MASLRLHLLLIMLLQALLMFSSPVTCDGEEERLLQSINSYRLSLRLSALAENDNADCLADEIAHQLEDRPCPATITSSTPEAQFSNYPKPLEHCHLNMNNTRDGAILLSCIPGRPKSLTVFNFTDPQYTRYLNNSKFIGAGIGSEDEWIVVVLTTNTPSGSFVASSAVNLVFKFGLIYNYLALILGFLILFGRVYV</sequence>
<name>A0A7J6V776_THATH</name>
<feature type="chain" id="PRO_5029814464" evidence="2">
    <location>
        <begin position="27"/>
        <end position="196"/>
    </location>
</feature>
<keyword evidence="1" id="KW-1133">Transmembrane helix</keyword>
<dbReference type="Pfam" id="PF25884">
    <property type="entry name" value="At5g19230"/>
    <property type="match status" value="1"/>
</dbReference>
<gene>
    <name evidence="4" type="ORF">FRX31_030369</name>
</gene>
<comment type="caution">
    <text evidence="4">The sequence shown here is derived from an EMBL/GenBank/DDBJ whole genome shotgun (WGS) entry which is preliminary data.</text>
</comment>
<keyword evidence="1" id="KW-0472">Membrane</keyword>
<feature type="domain" description="Uncharacterized GPI-anchored protein At5g19230-like" evidence="3">
    <location>
        <begin position="30"/>
        <end position="153"/>
    </location>
</feature>
<dbReference type="InterPro" id="IPR059083">
    <property type="entry name" value="At5g19230_dom"/>
</dbReference>
<evidence type="ECO:0000256" key="1">
    <source>
        <dbReference type="SAM" id="Phobius"/>
    </source>
</evidence>
<feature type="transmembrane region" description="Helical" evidence="1">
    <location>
        <begin position="176"/>
        <end position="195"/>
    </location>
</feature>
<protein>
    <submittedName>
        <fullName evidence="4">Glycoprotein membrane gpi-anchored</fullName>
    </submittedName>
</protein>